<dbReference type="RefSeq" id="WP_113694762.1">
    <property type="nucleotide sequence ID" value="NZ_CP015163.1"/>
</dbReference>
<evidence type="ECO:0000313" key="5">
    <source>
        <dbReference type="Proteomes" id="UP000250434"/>
    </source>
</evidence>
<dbReference type="KEGG" id="aab:A4R43_26065"/>
<evidence type="ECO:0000259" key="3">
    <source>
        <dbReference type="Pfam" id="PF13359"/>
    </source>
</evidence>
<dbReference type="Proteomes" id="UP000250434">
    <property type="component" value="Chromosome"/>
</dbReference>
<gene>
    <name evidence="4" type="ORF">A4R43_26065</name>
</gene>
<dbReference type="OrthoDB" id="3699454at2"/>
<sequence>MPHPATRDVSRALTWYVARLLAAHRHTLGTRRNSRALTCYRQATLGLYWFRHTRTDITALGHKHGVSRATAYRYIDEVITVLATQAPGIHDALDHARARNLPYLMLDGKVFPTDRLAEKTLSVKGEPIDLWYAGKARAFGGNIQLLTDPAGFPLWVSDVEPGSVHDMTIASDQALPALYTAAAHGMPTLADSGYDRAGIGVHTPIKHPSKNHHLDPDNRTRNALLRGLRAQAERGFALLTGRWRTLHHTTKSPRALGAIVQAALALTHYEHSKNI</sequence>
<feature type="domain" description="DDE Tnp4" evidence="3">
    <location>
        <begin position="127"/>
        <end position="267"/>
    </location>
</feature>
<keyword evidence="5" id="KW-1185">Reference proteome</keyword>
<dbReference type="GO" id="GO:0046872">
    <property type="term" value="F:metal ion binding"/>
    <property type="evidence" value="ECO:0007669"/>
    <property type="project" value="UniProtKB-KW"/>
</dbReference>
<dbReference type="Pfam" id="PF13359">
    <property type="entry name" value="DDE_Tnp_4"/>
    <property type="match status" value="1"/>
</dbReference>
<reference evidence="4 5" key="1">
    <citation type="submission" date="2016-04" db="EMBL/GenBank/DDBJ databases">
        <title>Complete genome sequence and analysis of deep-sea sediment isolate, Amycolatopsis sp. WP1.</title>
        <authorList>
            <person name="Wang H."/>
            <person name="Chen S."/>
            <person name="Wu Q."/>
        </authorList>
    </citation>
    <scope>NUCLEOTIDE SEQUENCE [LARGE SCALE GENOMIC DNA]</scope>
    <source>
        <strain evidence="4 5">WP1</strain>
    </source>
</reference>
<dbReference type="EMBL" id="CP015163">
    <property type="protein sequence ID" value="AXB45527.1"/>
    <property type="molecule type" value="Genomic_DNA"/>
</dbReference>
<accession>A0A344LBV3</accession>
<dbReference type="AlphaFoldDB" id="A0A344LBV3"/>
<keyword evidence="2" id="KW-0479">Metal-binding</keyword>
<name>A0A344LBV3_9PSEU</name>
<proteinExistence type="predicted"/>
<protein>
    <submittedName>
        <fullName evidence="4">Transposase</fullName>
    </submittedName>
</protein>
<evidence type="ECO:0000313" key="4">
    <source>
        <dbReference type="EMBL" id="AXB45527.1"/>
    </source>
</evidence>
<evidence type="ECO:0000256" key="2">
    <source>
        <dbReference type="ARBA" id="ARBA00022723"/>
    </source>
</evidence>
<dbReference type="InterPro" id="IPR027806">
    <property type="entry name" value="HARBI1_dom"/>
</dbReference>
<organism evidence="4 5">
    <name type="scientific">Amycolatopsis albispora</name>
    <dbReference type="NCBI Taxonomy" id="1804986"/>
    <lineage>
        <taxon>Bacteria</taxon>
        <taxon>Bacillati</taxon>
        <taxon>Actinomycetota</taxon>
        <taxon>Actinomycetes</taxon>
        <taxon>Pseudonocardiales</taxon>
        <taxon>Pseudonocardiaceae</taxon>
        <taxon>Amycolatopsis</taxon>
    </lineage>
</organism>
<evidence type="ECO:0000256" key="1">
    <source>
        <dbReference type="ARBA" id="ARBA00001968"/>
    </source>
</evidence>
<comment type="cofactor">
    <cofactor evidence="1">
        <name>a divalent metal cation</name>
        <dbReference type="ChEBI" id="CHEBI:60240"/>
    </cofactor>
</comment>